<dbReference type="SUPFAM" id="SSF46785">
    <property type="entry name" value="Winged helix' DNA-binding domain"/>
    <property type="match status" value="1"/>
</dbReference>
<dbReference type="InterPro" id="IPR027267">
    <property type="entry name" value="AH/BAR_dom_sf"/>
</dbReference>
<evidence type="ECO:0000256" key="1">
    <source>
        <dbReference type="PROSITE-ProRule" id="PRU01077"/>
    </source>
</evidence>
<dbReference type="PROSITE" id="PS50238">
    <property type="entry name" value="RHOGAP"/>
    <property type="match status" value="1"/>
</dbReference>
<reference evidence="6 7" key="1">
    <citation type="submission" date="2016-07" db="EMBL/GenBank/DDBJ databases">
        <title>Pervasive Adenine N6-methylation of Active Genes in Fungi.</title>
        <authorList>
            <consortium name="DOE Joint Genome Institute"/>
            <person name="Mondo S.J."/>
            <person name="Dannebaum R.O."/>
            <person name="Kuo R.C."/>
            <person name="Labutti K."/>
            <person name="Haridas S."/>
            <person name="Kuo A."/>
            <person name="Salamov A."/>
            <person name="Ahrendt S.R."/>
            <person name="Lipzen A."/>
            <person name="Sullivan W."/>
            <person name="Andreopoulos W.B."/>
            <person name="Clum A."/>
            <person name="Lindquist E."/>
            <person name="Daum C."/>
            <person name="Ramamoorthy G.K."/>
            <person name="Gryganskyi A."/>
            <person name="Culley D."/>
            <person name="Magnuson J.K."/>
            <person name="James T.Y."/>
            <person name="O'Malley M.A."/>
            <person name="Stajich J.E."/>
            <person name="Spatafora J.W."/>
            <person name="Visel A."/>
            <person name="Grigoriev I.V."/>
        </authorList>
    </citation>
    <scope>NUCLEOTIDE SEQUENCE [LARGE SCALE GENOMIC DNA]</scope>
    <source>
        <strain evidence="6 7">CBS 931.73</strain>
    </source>
</reference>
<feature type="non-terminal residue" evidence="6">
    <location>
        <position position="604"/>
    </location>
</feature>
<dbReference type="InterPro" id="IPR000198">
    <property type="entry name" value="RhoGAP_dom"/>
</dbReference>
<dbReference type="Proteomes" id="UP000193498">
    <property type="component" value="Unassembled WGS sequence"/>
</dbReference>
<dbReference type="STRING" id="1314790.A0A1Y1YEY6"/>
<dbReference type="InterPro" id="IPR001060">
    <property type="entry name" value="FCH_dom"/>
</dbReference>
<dbReference type="SUPFAM" id="SSF48350">
    <property type="entry name" value="GTPase activation domain, GAP"/>
    <property type="match status" value="1"/>
</dbReference>
<feature type="domain" description="Rho-GAP" evidence="4">
    <location>
        <begin position="407"/>
        <end position="604"/>
    </location>
</feature>
<dbReference type="PANTHER" id="PTHR23065:SF17">
    <property type="entry name" value="RHO-GTPASE-ACTIVATING PROTEIN RGD2"/>
    <property type="match status" value="1"/>
</dbReference>
<dbReference type="GO" id="GO:0005886">
    <property type="term" value="C:plasma membrane"/>
    <property type="evidence" value="ECO:0007669"/>
    <property type="project" value="TreeGrafter"/>
</dbReference>
<dbReference type="EMBL" id="MCFE01000158">
    <property type="protein sequence ID" value="ORX96276.1"/>
    <property type="molecule type" value="Genomic_DNA"/>
</dbReference>
<sequence length="604" mass="68992">MLTFENSFWTADYRSGINQLNEKLAQGSIECDEILGFLKERAAIEEQYGSKLCELGKRKSKNGGFAKDDGATLKRTFDSLKGECLELGQFHKQNASDIQELVLKPLQIFVEERKVGLKVSKESIEAALKRLDKQRAELLRAQENYMTKCGVADSLEKQEADKPSRRLSIQDLQLRLELITNTLGNLTFTEEEFKEFLQRIQTEIPTQEVRYPFLGLYKGLISGESVAAWLREHYNLESDEQVEQVGQALIDQGFLKLVGRGNKFTIKSNSYYQWKKLYQDQGSPLEKARLEAEEADAAYKQLAKSVDKSRMSAERTLMSYLGNMERNEVNRIVAIKAAFLSFAATFSTVISTYISMNERTQLYFETLKPENDITFMIEQHGTGYFNPKPVVYENFYYGSVKDQIYGVPLEEQARLSKNHIPLIIAKCLSALTKGYGEMPYVERRGIWITDVPLATIHSLKRSINQGCQVTLKQLREYDLKTIVGALKLYLLELPECLCTSELYDAVKAIYAPGEDDDEERARLGAIQNLLTALPPANKRSLKAIMGHLNQLLQDMSPEELFIPEICHNLGHTILRPRAETPVTFHDRHPQKLVKDMICHYQEIF</sequence>
<dbReference type="SMART" id="SM00055">
    <property type="entry name" value="FCH"/>
    <property type="match status" value="1"/>
</dbReference>
<dbReference type="PROSITE" id="PS51741">
    <property type="entry name" value="F_BAR"/>
    <property type="match status" value="1"/>
</dbReference>
<feature type="domain" description="DEP" evidence="3">
    <location>
        <begin position="200"/>
        <end position="276"/>
    </location>
</feature>
<evidence type="ECO:0000256" key="2">
    <source>
        <dbReference type="SAM" id="Coils"/>
    </source>
</evidence>
<dbReference type="AlphaFoldDB" id="A0A1Y1YEY6"/>
<dbReference type="Gene3D" id="1.10.555.10">
    <property type="entry name" value="Rho GTPase activation protein"/>
    <property type="match status" value="1"/>
</dbReference>
<dbReference type="SUPFAM" id="SSF103657">
    <property type="entry name" value="BAR/IMD domain-like"/>
    <property type="match status" value="1"/>
</dbReference>
<evidence type="ECO:0000259" key="4">
    <source>
        <dbReference type="PROSITE" id="PS50238"/>
    </source>
</evidence>
<dbReference type="InterPro" id="IPR008936">
    <property type="entry name" value="Rho_GTPase_activation_prot"/>
</dbReference>
<protein>
    <submittedName>
        <fullName evidence="6">Rho GTPase activation protein</fullName>
    </submittedName>
</protein>
<comment type="caution">
    <text evidence="6">The sequence shown here is derived from an EMBL/GenBank/DDBJ whole genome shotgun (WGS) entry which is preliminary data.</text>
</comment>
<accession>A0A1Y1YEY6</accession>
<dbReference type="PANTHER" id="PTHR23065">
    <property type="entry name" value="PROLINE-SERINE-THREONINE PHOSPHATASE INTERACTING PROTEIN 1"/>
    <property type="match status" value="1"/>
</dbReference>
<feature type="domain" description="F-BAR" evidence="5">
    <location>
        <begin position="2"/>
        <end position="372"/>
    </location>
</feature>
<dbReference type="Gene3D" id="1.10.10.10">
    <property type="entry name" value="Winged helix-like DNA-binding domain superfamily/Winged helix DNA-binding domain"/>
    <property type="match status" value="1"/>
</dbReference>
<evidence type="ECO:0000313" key="7">
    <source>
        <dbReference type="Proteomes" id="UP000193498"/>
    </source>
</evidence>
<dbReference type="PROSITE" id="PS50186">
    <property type="entry name" value="DEP"/>
    <property type="match status" value="1"/>
</dbReference>
<dbReference type="GO" id="GO:0007264">
    <property type="term" value="P:small GTPase-mediated signal transduction"/>
    <property type="evidence" value="ECO:0007669"/>
    <property type="project" value="TreeGrafter"/>
</dbReference>
<dbReference type="SMART" id="SM00324">
    <property type="entry name" value="RhoGAP"/>
    <property type="match status" value="1"/>
</dbReference>
<dbReference type="GO" id="GO:0000935">
    <property type="term" value="C:division septum"/>
    <property type="evidence" value="ECO:0007669"/>
    <property type="project" value="TreeGrafter"/>
</dbReference>
<gene>
    <name evidence="6" type="ORF">K493DRAFT_217868</name>
</gene>
<dbReference type="InterPro" id="IPR036388">
    <property type="entry name" value="WH-like_DNA-bd_sf"/>
</dbReference>
<organism evidence="6 7">
    <name type="scientific">Basidiobolus meristosporus CBS 931.73</name>
    <dbReference type="NCBI Taxonomy" id="1314790"/>
    <lineage>
        <taxon>Eukaryota</taxon>
        <taxon>Fungi</taxon>
        <taxon>Fungi incertae sedis</taxon>
        <taxon>Zoopagomycota</taxon>
        <taxon>Entomophthoromycotina</taxon>
        <taxon>Basidiobolomycetes</taxon>
        <taxon>Basidiobolales</taxon>
        <taxon>Basidiobolaceae</taxon>
        <taxon>Basidiobolus</taxon>
    </lineage>
</organism>
<dbReference type="InParanoid" id="A0A1Y1YEY6"/>
<dbReference type="Gene3D" id="1.20.1270.60">
    <property type="entry name" value="Arfaptin homology (AH) domain/BAR domain"/>
    <property type="match status" value="1"/>
</dbReference>
<dbReference type="InterPro" id="IPR036390">
    <property type="entry name" value="WH_DNA-bd_sf"/>
</dbReference>
<keyword evidence="1 2" id="KW-0175">Coiled coil</keyword>
<evidence type="ECO:0000259" key="3">
    <source>
        <dbReference type="PROSITE" id="PS50186"/>
    </source>
</evidence>
<name>A0A1Y1YEY6_9FUNG</name>
<dbReference type="OrthoDB" id="2155291at2759"/>
<dbReference type="Pfam" id="PF00611">
    <property type="entry name" value="FCH"/>
    <property type="match status" value="1"/>
</dbReference>
<dbReference type="InterPro" id="IPR031160">
    <property type="entry name" value="F_BAR_dom"/>
</dbReference>
<dbReference type="GO" id="GO:0005096">
    <property type="term" value="F:GTPase activator activity"/>
    <property type="evidence" value="ECO:0007669"/>
    <property type="project" value="TreeGrafter"/>
</dbReference>
<feature type="coiled-coil region" evidence="2">
    <location>
        <begin position="117"/>
        <end position="148"/>
    </location>
</feature>
<evidence type="ECO:0000259" key="5">
    <source>
        <dbReference type="PROSITE" id="PS51741"/>
    </source>
</evidence>
<dbReference type="FunCoup" id="A0A1Y1YEY6">
    <property type="interactions" value="37"/>
</dbReference>
<evidence type="ECO:0000313" key="6">
    <source>
        <dbReference type="EMBL" id="ORX96276.1"/>
    </source>
</evidence>
<dbReference type="SMART" id="SM00049">
    <property type="entry name" value="DEP"/>
    <property type="match status" value="1"/>
</dbReference>
<dbReference type="GO" id="GO:0005737">
    <property type="term" value="C:cytoplasm"/>
    <property type="evidence" value="ECO:0007669"/>
    <property type="project" value="TreeGrafter"/>
</dbReference>
<dbReference type="InterPro" id="IPR000591">
    <property type="entry name" value="DEP_dom"/>
</dbReference>
<dbReference type="Pfam" id="PF00620">
    <property type="entry name" value="RhoGAP"/>
    <property type="match status" value="1"/>
</dbReference>
<proteinExistence type="predicted"/>
<keyword evidence="7" id="KW-1185">Reference proteome</keyword>
<dbReference type="GO" id="GO:0007010">
    <property type="term" value="P:cytoskeleton organization"/>
    <property type="evidence" value="ECO:0007669"/>
    <property type="project" value="TreeGrafter"/>
</dbReference>